<dbReference type="InterPro" id="IPR036291">
    <property type="entry name" value="NAD(P)-bd_dom_sf"/>
</dbReference>
<dbReference type="GO" id="GO:0000253">
    <property type="term" value="F:3-beta-hydroxysteroid 3-dehydrogenase (NADP+) activity"/>
    <property type="evidence" value="ECO:0007669"/>
    <property type="project" value="UniProtKB-EC"/>
</dbReference>
<dbReference type="GO" id="GO:0005789">
    <property type="term" value="C:endoplasmic reticulum membrane"/>
    <property type="evidence" value="ECO:0007669"/>
    <property type="project" value="TreeGrafter"/>
</dbReference>
<dbReference type="GO" id="GO:0005741">
    <property type="term" value="C:mitochondrial outer membrane"/>
    <property type="evidence" value="ECO:0007669"/>
    <property type="project" value="TreeGrafter"/>
</dbReference>
<evidence type="ECO:0000256" key="1">
    <source>
        <dbReference type="ARBA" id="ARBA00023589"/>
    </source>
</evidence>
<evidence type="ECO:0000313" key="3">
    <source>
        <dbReference type="EMBL" id="KAH7316992.1"/>
    </source>
</evidence>
<dbReference type="PANTHER" id="PTHR43647">
    <property type="entry name" value="DEHYDROGENASE"/>
    <property type="match status" value="1"/>
</dbReference>
<protein>
    <recommendedName>
        <fullName evidence="2">3beta-hydroxysteroid 3-dehydrogenase</fullName>
        <ecNumber evidence="2">1.1.1.270</ecNumber>
    </recommendedName>
</protein>
<dbReference type="Gene3D" id="3.40.50.720">
    <property type="entry name" value="NAD(P)-binding Rossmann-like Domain"/>
    <property type="match status" value="1"/>
</dbReference>
<reference evidence="3" key="1">
    <citation type="journal article" date="2021" name="Nat. Commun.">
        <title>Genetic determinants of endophytism in the Arabidopsis root mycobiome.</title>
        <authorList>
            <person name="Mesny F."/>
            <person name="Miyauchi S."/>
            <person name="Thiergart T."/>
            <person name="Pickel B."/>
            <person name="Atanasova L."/>
            <person name="Karlsson M."/>
            <person name="Huettel B."/>
            <person name="Barry K.W."/>
            <person name="Haridas S."/>
            <person name="Chen C."/>
            <person name="Bauer D."/>
            <person name="Andreopoulos W."/>
            <person name="Pangilinan J."/>
            <person name="LaButti K."/>
            <person name="Riley R."/>
            <person name="Lipzen A."/>
            <person name="Clum A."/>
            <person name="Drula E."/>
            <person name="Henrissat B."/>
            <person name="Kohler A."/>
            <person name="Grigoriev I.V."/>
            <person name="Martin F.M."/>
            <person name="Hacquard S."/>
        </authorList>
    </citation>
    <scope>NUCLEOTIDE SEQUENCE</scope>
    <source>
        <strain evidence="3">MPI-CAGE-CH-0235</strain>
    </source>
</reference>
<keyword evidence="4" id="KW-1185">Reference proteome</keyword>
<dbReference type="AlphaFoldDB" id="A0A8K0SRH8"/>
<gene>
    <name evidence="3" type="ORF">B0I35DRAFT_375488</name>
</gene>
<comment type="caution">
    <text evidence="3">The sequence shown here is derived from an EMBL/GenBank/DDBJ whole genome shotgun (WGS) entry which is preliminary data.</text>
</comment>
<dbReference type="InterPro" id="IPR002347">
    <property type="entry name" value="SDR_fam"/>
</dbReference>
<dbReference type="Proteomes" id="UP000813444">
    <property type="component" value="Unassembled WGS sequence"/>
</dbReference>
<sequence>MSSAKGTFVVTGTNGAIGSGIVSRFTSNARAELYHGIYTVRDAAAPAQLLDDALSKAVAGHSHEKLSLELTDLDKVRVFAAALNARIESGEVPPIRAIILNAGYHEFREQTWTDDGLDTTFVANYLGHWLLVMLLLKSMDRESGRIIWMSSWSHNTKDKRNVAYKAPEYQSILSTDLEPIAKGTWSATADDNTIWAAGYRRYGASKLCGVTMIHELQRRLDMDPLLSNISVLATDPGAVRSRITRRSDSWWIRVFYLRILTPTLAALSFSANGTYRTMKKASTDIVAAAFDDGPSPLSDRPKGIFLDGNALGEYSDEAKDPSKGGVVWKGSVTFSKLKEGETILQHWQ</sequence>
<dbReference type="EMBL" id="JAGPNK010000008">
    <property type="protein sequence ID" value="KAH7316992.1"/>
    <property type="molecule type" value="Genomic_DNA"/>
</dbReference>
<proteinExistence type="predicted"/>
<name>A0A8K0SRH8_9HYPO</name>
<dbReference type="EC" id="1.1.1.270" evidence="2"/>
<dbReference type="InterPro" id="IPR051593">
    <property type="entry name" value="Ergosterol_Biosynth_ERG27"/>
</dbReference>
<organism evidence="3 4">
    <name type="scientific">Stachybotrys elegans</name>
    <dbReference type="NCBI Taxonomy" id="80388"/>
    <lineage>
        <taxon>Eukaryota</taxon>
        <taxon>Fungi</taxon>
        <taxon>Dikarya</taxon>
        <taxon>Ascomycota</taxon>
        <taxon>Pezizomycotina</taxon>
        <taxon>Sordariomycetes</taxon>
        <taxon>Hypocreomycetidae</taxon>
        <taxon>Hypocreales</taxon>
        <taxon>Stachybotryaceae</taxon>
        <taxon>Stachybotrys</taxon>
    </lineage>
</organism>
<dbReference type="GO" id="GO:0005811">
    <property type="term" value="C:lipid droplet"/>
    <property type="evidence" value="ECO:0007669"/>
    <property type="project" value="TreeGrafter"/>
</dbReference>
<evidence type="ECO:0000256" key="2">
    <source>
        <dbReference type="ARBA" id="ARBA00023621"/>
    </source>
</evidence>
<dbReference type="PANTHER" id="PTHR43647:SF4">
    <property type="entry name" value="KETOREDUCTASE (KR) DOMAIN-CONTAINING PROTEIN"/>
    <property type="match status" value="1"/>
</dbReference>
<evidence type="ECO:0000313" key="4">
    <source>
        <dbReference type="Proteomes" id="UP000813444"/>
    </source>
</evidence>
<accession>A0A8K0SRH8</accession>
<dbReference type="SUPFAM" id="SSF51735">
    <property type="entry name" value="NAD(P)-binding Rossmann-fold domains"/>
    <property type="match status" value="1"/>
</dbReference>
<dbReference type="OrthoDB" id="191139at2759"/>
<dbReference type="PRINTS" id="PR00081">
    <property type="entry name" value="GDHRDH"/>
</dbReference>
<comment type="pathway">
    <text evidence="1">Steroid biosynthesis; zymosterol biosynthesis; zymosterol from lanosterol: step 5/6.</text>
</comment>
<dbReference type="Pfam" id="PF00106">
    <property type="entry name" value="adh_short"/>
    <property type="match status" value="1"/>
</dbReference>